<name>A0A7W3JKG9_9MICO</name>
<dbReference type="AlphaFoldDB" id="A0A7W3JKG9"/>
<evidence type="ECO:0000256" key="1">
    <source>
        <dbReference type="ARBA" id="ARBA00005721"/>
    </source>
</evidence>
<dbReference type="Pfam" id="PF03780">
    <property type="entry name" value="Asp23"/>
    <property type="match status" value="1"/>
</dbReference>
<comment type="caution">
    <text evidence="4">The sequence shown here is derived from an EMBL/GenBank/DDBJ whole genome shotgun (WGS) entry which is preliminary data.</text>
</comment>
<proteinExistence type="inferred from homology"/>
<gene>
    <name evidence="4" type="ORF">FB463_002827</name>
    <name evidence="3" type="ORF">FFA01_28660</name>
</gene>
<dbReference type="InterPro" id="IPR005531">
    <property type="entry name" value="Asp23"/>
</dbReference>
<evidence type="ECO:0000313" key="6">
    <source>
        <dbReference type="Proteomes" id="UP000522688"/>
    </source>
</evidence>
<feature type="compositionally biased region" description="Polar residues" evidence="2">
    <location>
        <begin position="7"/>
        <end position="24"/>
    </location>
</feature>
<reference evidence="3 5" key="1">
    <citation type="submission" date="2019-07" db="EMBL/GenBank/DDBJ databases">
        <title>Whole genome shotgun sequence of Frigoribacterium faeni NBRC 103066.</title>
        <authorList>
            <person name="Hosoyama A."/>
            <person name="Uohara A."/>
            <person name="Ohji S."/>
            <person name="Ichikawa N."/>
        </authorList>
    </citation>
    <scope>NUCLEOTIDE SEQUENCE [LARGE SCALE GENOMIC DNA]</scope>
    <source>
        <strain evidence="3 5">NBRC 103066</strain>
    </source>
</reference>
<dbReference type="EMBL" id="BJUV01000043">
    <property type="protein sequence ID" value="GEK84557.1"/>
    <property type="molecule type" value="Genomic_DNA"/>
</dbReference>
<evidence type="ECO:0000313" key="3">
    <source>
        <dbReference type="EMBL" id="GEK84557.1"/>
    </source>
</evidence>
<sequence>MSDDPTRASSGTPDEPTRASSETTGVPGLPGAPDVGAELAAAAVAEGLPPAEAVAAGDAVTEADAAAELDAAVEAAPDDGVSIERISDYLDDGREPYDPLIEDDPSALAQLVALKRLRSITGRLLADEVATASTAPAPSWIADVMSRVRLESRSGREIPLTSTDLRTTLHITEGAVRGLIREAGDAVDGAVVISCAIIGDVSQPDAAVRVEVSISALYGVEVPALADEVRGAVARHLLQQTELVVESVDVTVRDVHLIDTDPDTEGAP</sequence>
<protein>
    <recommendedName>
        <fullName evidence="7">Asp23/Gls24 family envelope stress response protein</fullName>
    </recommendedName>
</protein>
<reference evidence="4 6" key="2">
    <citation type="submission" date="2020-07" db="EMBL/GenBank/DDBJ databases">
        <title>Sequencing the genomes of 1000 actinobacteria strains.</title>
        <authorList>
            <person name="Klenk H.-P."/>
        </authorList>
    </citation>
    <scope>NUCLEOTIDE SEQUENCE [LARGE SCALE GENOMIC DNA]</scope>
    <source>
        <strain evidence="4 6">DSM 10309</strain>
    </source>
</reference>
<dbReference type="OrthoDB" id="4953969at2"/>
<evidence type="ECO:0000313" key="5">
    <source>
        <dbReference type="Proteomes" id="UP000321154"/>
    </source>
</evidence>
<organism evidence="4 6">
    <name type="scientific">Frigoribacterium faeni</name>
    <dbReference type="NCBI Taxonomy" id="145483"/>
    <lineage>
        <taxon>Bacteria</taxon>
        <taxon>Bacillati</taxon>
        <taxon>Actinomycetota</taxon>
        <taxon>Actinomycetes</taxon>
        <taxon>Micrococcales</taxon>
        <taxon>Microbacteriaceae</taxon>
        <taxon>Frigoribacterium</taxon>
    </lineage>
</organism>
<dbReference type="RefSeq" id="WP_146856878.1">
    <property type="nucleotide sequence ID" value="NZ_BJUV01000043.1"/>
</dbReference>
<evidence type="ECO:0000313" key="4">
    <source>
        <dbReference type="EMBL" id="MBA8814554.1"/>
    </source>
</evidence>
<comment type="similarity">
    <text evidence="1">Belongs to the asp23 family.</text>
</comment>
<keyword evidence="5" id="KW-1185">Reference proteome</keyword>
<dbReference type="EMBL" id="JACGWW010000005">
    <property type="protein sequence ID" value="MBA8814554.1"/>
    <property type="molecule type" value="Genomic_DNA"/>
</dbReference>
<dbReference type="Proteomes" id="UP000321154">
    <property type="component" value="Unassembled WGS sequence"/>
</dbReference>
<accession>A0A7W3JKG9</accession>
<evidence type="ECO:0000256" key="2">
    <source>
        <dbReference type="SAM" id="MobiDB-lite"/>
    </source>
</evidence>
<evidence type="ECO:0008006" key="7">
    <source>
        <dbReference type="Google" id="ProtNLM"/>
    </source>
</evidence>
<dbReference type="Proteomes" id="UP000522688">
    <property type="component" value="Unassembled WGS sequence"/>
</dbReference>
<feature type="region of interest" description="Disordered" evidence="2">
    <location>
        <begin position="1"/>
        <end position="34"/>
    </location>
</feature>